<sequence>MTQSRLALIGADILLRDGSLKDHALILSGGVIDAIAELRDVPSDIETVDLGGLTIAPGFIDLQVNGGGGVLFNDAPTKDSAVAIAEAHRPYGTTSLLPTLISDTTAKIEAARGAIDEALGEGMPGIIGLHLEGPFLAPEKRGIHDDRHFLPLTEDFASGLTAPKGGSLMVTLAPECTTPGAIAALTRNGAIVSAGHTVADYETTRAAISSGVTSFTHLFNAMPQMVSRQPGPIAAALESGAWCGLIADGHHVSDAMLRLAIRAKSDGCCYFVTDAMSTVGSDSKSFSLGEKTIREDAGKLTDDAGTLAGSALTMIDAVRHGCQRLGLSLHDAVRMASTEPARLLGIDHQRGLLAPGRRADLVLLDHDLSIVSVLLAEEMDKIRLVVR</sequence>
<comment type="cofactor">
    <cofactor evidence="8">
        <name>a divalent metal cation</name>
        <dbReference type="ChEBI" id="CHEBI:60240"/>
    </cofactor>
    <text evidence="8">Binds 1 divalent metal cation per subunit.</text>
</comment>
<evidence type="ECO:0000256" key="7">
    <source>
        <dbReference type="PIRSR" id="PIRSR038994-2"/>
    </source>
</evidence>
<evidence type="ECO:0000256" key="6">
    <source>
        <dbReference type="PIRSR" id="PIRSR038994-1"/>
    </source>
</evidence>
<feature type="binding site" evidence="7">
    <location>
        <begin position="307"/>
        <end position="309"/>
    </location>
    <ligand>
        <name>substrate</name>
    </ligand>
</feature>
<feature type="binding site" evidence="7">
    <location>
        <begin position="220"/>
        <end position="221"/>
    </location>
    <ligand>
        <name>substrate</name>
    </ligand>
</feature>
<dbReference type="PIRSF" id="PIRSF038994">
    <property type="entry name" value="NagA"/>
    <property type="match status" value="1"/>
</dbReference>
<feature type="binding site" evidence="7">
    <location>
        <position position="251"/>
    </location>
    <ligand>
        <name>substrate</name>
    </ligand>
</feature>
<dbReference type="PANTHER" id="PTHR11113:SF14">
    <property type="entry name" value="N-ACETYLGLUCOSAMINE-6-PHOSPHATE DEACETYLASE"/>
    <property type="match status" value="1"/>
</dbReference>
<dbReference type="AlphaFoldDB" id="A0A7Y3RII3"/>
<evidence type="ECO:0000256" key="3">
    <source>
        <dbReference type="ARBA" id="ARBA00022801"/>
    </source>
</evidence>
<comment type="similarity">
    <text evidence="1 5">Belongs to the metallo-dependent hydrolases superfamily. NagA family.</text>
</comment>
<dbReference type="Pfam" id="PF22643">
    <property type="entry name" value="NagA_N"/>
    <property type="match status" value="1"/>
</dbReference>
<evidence type="ECO:0000256" key="8">
    <source>
        <dbReference type="PIRSR" id="PIRSR038994-3"/>
    </source>
</evidence>
<dbReference type="GO" id="GO:0006046">
    <property type="term" value="P:N-acetylglucosamine catabolic process"/>
    <property type="evidence" value="ECO:0007669"/>
    <property type="project" value="TreeGrafter"/>
</dbReference>
<dbReference type="SUPFAM" id="SSF51556">
    <property type="entry name" value="Metallo-dependent hydrolases"/>
    <property type="match status" value="1"/>
</dbReference>
<organism evidence="10 11">
    <name type="scientific">Parvularcula mediterranea</name>
    <dbReference type="NCBI Taxonomy" id="2732508"/>
    <lineage>
        <taxon>Bacteria</taxon>
        <taxon>Pseudomonadati</taxon>
        <taxon>Pseudomonadota</taxon>
        <taxon>Alphaproteobacteria</taxon>
        <taxon>Parvularculales</taxon>
        <taxon>Parvularculaceae</taxon>
        <taxon>Parvularcula</taxon>
    </lineage>
</organism>
<dbReference type="GO" id="GO:0046872">
    <property type="term" value="F:metal ion binding"/>
    <property type="evidence" value="ECO:0007669"/>
    <property type="project" value="UniProtKB-KW"/>
</dbReference>
<comment type="caution">
    <text evidence="10">The sequence shown here is derived from an EMBL/GenBank/DDBJ whole genome shotgun (WGS) entry which is preliminary data.</text>
</comment>
<dbReference type="CDD" id="cd00854">
    <property type="entry name" value="NagA"/>
    <property type="match status" value="1"/>
</dbReference>
<evidence type="ECO:0000313" key="10">
    <source>
        <dbReference type="EMBL" id="NNU14719.1"/>
    </source>
</evidence>
<keyword evidence="11" id="KW-1185">Reference proteome</keyword>
<dbReference type="InterPro" id="IPR011059">
    <property type="entry name" value="Metal-dep_hydrolase_composite"/>
</dbReference>
<feature type="binding site" evidence="8">
    <location>
        <position position="217"/>
    </location>
    <ligand>
        <name>Zn(2+)</name>
        <dbReference type="ChEBI" id="CHEBI:29105"/>
    </ligand>
</feature>
<dbReference type="InterPro" id="IPR006680">
    <property type="entry name" value="Amidohydro-rel"/>
</dbReference>
<feature type="binding site" evidence="8">
    <location>
        <position position="132"/>
    </location>
    <ligand>
        <name>Zn(2+)</name>
        <dbReference type="ChEBI" id="CHEBI:29105"/>
    </ligand>
</feature>
<dbReference type="SUPFAM" id="SSF51338">
    <property type="entry name" value="Composite domain of metallo-dependent hydrolases"/>
    <property type="match status" value="1"/>
</dbReference>
<feature type="binding site" evidence="7">
    <location>
        <position position="228"/>
    </location>
    <ligand>
        <name>substrate</name>
    </ligand>
</feature>
<evidence type="ECO:0000256" key="5">
    <source>
        <dbReference type="PIRNR" id="PIRNR038994"/>
    </source>
</evidence>
<feature type="active site" description="Proton donor/acceptor" evidence="6">
    <location>
        <position position="274"/>
    </location>
</feature>
<dbReference type="GO" id="GO:0008448">
    <property type="term" value="F:N-acetylglucosamine-6-phosphate deacetylase activity"/>
    <property type="evidence" value="ECO:0007669"/>
    <property type="project" value="UniProtKB-EC"/>
</dbReference>
<dbReference type="Gene3D" id="3.20.20.140">
    <property type="entry name" value="Metal-dependent hydrolases"/>
    <property type="match status" value="1"/>
</dbReference>
<dbReference type="EMBL" id="JABFCX010000001">
    <property type="protein sequence ID" value="NNU14719.1"/>
    <property type="molecule type" value="Genomic_DNA"/>
</dbReference>
<dbReference type="Proteomes" id="UP000536835">
    <property type="component" value="Unassembled WGS sequence"/>
</dbReference>
<dbReference type="Gene3D" id="2.30.40.10">
    <property type="entry name" value="Urease, subunit C, domain 1"/>
    <property type="match status" value="1"/>
</dbReference>
<gene>
    <name evidence="10" type="primary">nagA</name>
    <name evidence="10" type="ORF">HK107_00090</name>
</gene>
<evidence type="ECO:0000256" key="4">
    <source>
        <dbReference type="ARBA" id="ARBA00023277"/>
    </source>
</evidence>
<keyword evidence="4 5" id="KW-0119">Carbohydrate metabolism</keyword>
<keyword evidence="2 8" id="KW-0479">Metal-binding</keyword>
<evidence type="ECO:0000256" key="2">
    <source>
        <dbReference type="ARBA" id="ARBA00022723"/>
    </source>
</evidence>
<feature type="binding site" evidence="8">
    <location>
        <position position="196"/>
    </location>
    <ligand>
        <name>Zn(2+)</name>
        <dbReference type="ChEBI" id="CHEBI:29105"/>
    </ligand>
</feature>
<dbReference type="RefSeq" id="WP_173195581.1">
    <property type="nucleotide sequence ID" value="NZ_JABFCX010000001.1"/>
</dbReference>
<dbReference type="EC" id="3.5.1.25" evidence="10"/>
<evidence type="ECO:0000256" key="1">
    <source>
        <dbReference type="ARBA" id="ARBA00010716"/>
    </source>
</evidence>
<evidence type="ECO:0000259" key="9">
    <source>
        <dbReference type="Pfam" id="PF01979"/>
    </source>
</evidence>
<feature type="binding site" evidence="7">
    <location>
        <position position="143"/>
    </location>
    <ligand>
        <name>substrate</name>
    </ligand>
</feature>
<evidence type="ECO:0000313" key="11">
    <source>
        <dbReference type="Proteomes" id="UP000536835"/>
    </source>
</evidence>
<dbReference type="Pfam" id="PF01979">
    <property type="entry name" value="Amidohydro_1"/>
    <property type="match status" value="1"/>
</dbReference>
<protein>
    <submittedName>
        <fullName evidence="10">N-acetylglucosamine-6-phosphate deacetylase</fullName>
        <ecNumber evidence="10">3.5.1.25</ecNumber>
    </submittedName>
</protein>
<reference evidence="10 11" key="1">
    <citation type="submission" date="2020-05" db="EMBL/GenBank/DDBJ databases">
        <title>Parvularcula mediterraneae sp. nov., isolated from polypropylene straw from shallow seawater of the seashore of Laganas in Zakynthos island, Greece.</title>
        <authorList>
            <person name="Szabo I."/>
            <person name="Al-Omari J."/>
            <person name="Rado J."/>
            <person name="Szerdahelyi G.S."/>
        </authorList>
    </citation>
    <scope>NUCLEOTIDE SEQUENCE [LARGE SCALE GENOMIC DNA]</scope>
    <source>
        <strain evidence="10 11">ZS-1/3</strain>
    </source>
</reference>
<dbReference type="NCBIfam" id="TIGR00221">
    <property type="entry name" value="nagA"/>
    <property type="match status" value="1"/>
</dbReference>
<proteinExistence type="inferred from homology"/>
<keyword evidence="3 5" id="KW-0378">Hydrolase</keyword>
<accession>A0A7Y3RII3</accession>
<name>A0A7Y3RII3_9PROT</name>
<dbReference type="InterPro" id="IPR003764">
    <property type="entry name" value="GlcNAc_6-P_deAcase"/>
</dbReference>
<dbReference type="PANTHER" id="PTHR11113">
    <property type="entry name" value="N-ACETYLGLUCOSAMINE-6-PHOSPHATE DEACETYLASE"/>
    <property type="match status" value="1"/>
</dbReference>
<dbReference type="InterPro" id="IPR032466">
    <property type="entry name" value="Metal_Hydrolase"/>
</dbReference>
<feature type="domain" description="Amidohydrolase-related" evidence="9">
    <location>
        <begin position="55"/>
        <end position="367"/>
    </location>
</feature>